<feature type="region of interest" description="Disordered" evidence="1">
    <location>
        <begin position="53"/>
        <end position="98"/>
    </location>
</feature>
<keyword evidence="3" id="KW-1185">Reference proteome</keyword>
<reference evidence="3" key="1">
    <citation type="submission" date="2016-10" db="EMBL/GenBank/DDBJ databases">
        <authorList>
            <person name="Varghese N."/>
            <person name="Submissions S."/>
        </authorList>
    </citation>
    <scope>NUCLEOTIDE SEQUENCE [LARGE SCALE GENOMIC DNA]</scope>
    <source>
        <strain evidence="3">DSM 7481</strain>
    </source>
</reference>
<accession>A0A1I1RYT3</accession>
<dbReference type="InterPro" id="IPR009562">
    <property type="entry name" value="DUF1178"/>
</dbReference>
<gene>
    <name evidence="2" type="ORF">SAMN04489710_101363</name>
</gene>
<dbReference type="Proteomes" id="UP000199517">
    <property type="component" value="Unassembled WGS sequence"/>
</dbReference>
<evidence type="ECO:0000256" key="1">
    <source>
        <dbReference type="SAM" id="MobiDB-lite"/>
    </source>
</evidence>
<evidence type="ECO:0000313" key="2">
    <source>
        <dbReference type="EMBL" id="SFD37468.1"/>
    </source>
</evidence>
<dbReference type="STRING" id="32040.SAMN04489710_101363"/>
<dbReference type="PIRSF" id="PIRSF032131">
    <property type="entry name" value="UCP032131"/>
    <property type="match status" value="1"/>
</dbReference>
<dbReference type="AlphaFoldDB" id="A0A1I1RYT3"/>
<feature type="compositionally biased region" description="Low complexity" evidence="1">
    <location>
        <begin position="64"/>
        <end position="98"/>
    </location>
</feature>
<sequence>MKVLDLHCAHDHTFEGWFGSESDFQDQLARGLVECPLCGSRTVRKALSAPRLNLRAGSAPPPATAASEAAPSSSGGSASASASASASPAPAGSGMAPSSRALQAAWLQMARHVMAHTEDVGRGFAQEARRIHHGEAEERPIRGQASPKETAQLLDEGIAVLPLPLPVAAKETLQ</sequence>
<evidence type="ECO:0000313" key="3">
    <source>
        <dbReference type="Proteomes" id="UP000199517"/>
    </source>
</evidence>
<organism evidence="2 3">
    <name type="scientific">Paracidovorax konjaci</name>
    <dbReference type="NCBI Taxonomy" id="32040"/>
    <lineage>
        <taxon>Bacteria</taxon>
        <taxon>Pseudomonadati</taxon>
        <taxon>Pseudomonadota</taxon>
        <taxon>Betaproteobacteria</taxon>
        <taxon>Burkholderiales</taxon>
        <taxon>Comamonadaceae</taxon>
        <taxon>Paracidovorax</taxon>
    </lineage>
</organism>
<proteinExistence type="predicted"/>
<dbReference type="Pfam" id="PF06676">
    <property type="entry name" value="DUF1178"/>
    <property type="match status" value="1"/>
</dbReference>
<dbReference type="RefSeq" id="WP_092949207.1">
    <property type="nucleotide sequence ID" value="NZ_FOMQ01000001.1"/>
</dbReference>
<protein>
    <submittedName>
        <fullName evidence="2">Uncharacterized protein</fullName>
    </submittedName>
</protein>
<dbReference type="OrthoDB" id="5295943at2"/>
<dbReference type="EMBL" id="FOMQ01000001">
    <property type="protein sequence ID" value="SFD37468.1"/>
    <property type="molecule type" value="Genomic_DNA"/>
</dbReference>
<name>A0A1I1RYT3_9BURK</name>